<dbReference type="EMBL" id="JACHNX010000001">
    <property type="protein sequence ID" value="MBB4608233.1"/>
    <property type="molecule type" value="Genomic_DNA"/>
</dbReference>
<evidence type="ECO:0000313" key="5">
    <source>
        <dbReference type="Proteomes" id="UP000704529"/>
    </source>
</evidence>
<dbReference type="Proteomes" id="UP000704529">
    <property type="component" value="Unassembled WGS sequence"/>
</dbReference>
<keyword evidence="1" id="KW-1133">Transmembrane helix</keyword>
<dbReference type="RefSeq" id="WP_184103691.1">
    <property type="nucleotide sequence ID" value="NZ_JBHMAL010000005.1"/>
</dbReference>
<evidence type="ECO:0000313" key="2">
    <source>
        <dbReference type="EMBL" id="MBB4608233.1"/>
    </source>
</evidence>
<reference evidence="2 4" key="1">
    <citation type="submission" date="2020-08" db="EMBL/GenBank/DDBJ databases">
        <title>Genomic Encyclopedia of Type Strains, Phase IV (KMG-IV): sequencing the most valuable type-strain genomes for metagenomic binning, comparative biology and taxonomic classification.</title>
        <authorList>
            <person name="Goeker M."/>
        </authorList>
    </citation>
    <scope>NUCLEOTIDE SEQUENCE [LARGE SCALE GENOMIC DNA]</scope>
    <source>
        <strain evidence="2 4">DSM 14562</strain>
    </source>
</reference>
<keyword evidence="1" id="KW-0812">Transmembrane</keyword>
<feature type="transmembrane region" description="Helical" evidence="1">
    <location>
        <begin position="51"/>
        <end position="68"/>
    </location>
</feature>
<protein>
    <submittedName>
        <fullName evidence="3">Uncharacterized protein</fullName>
    </submittedName>
</protein>
<keyword evidence="4" id="KW-1185">Reference proteome</keyword>
<proteinExistence type="predicted"/>
<gene>
    <name evidence="2" type="ORF">GGQ89_000421</name>
    <name evidence="3" type="ORF">JYA60_16880</name>
</gene>
<evidence type="ECO:0000313" key="4">
    <source>
        <dbReference type="Proteomes" id="UP000584663"/>
    </source>
</evidence>
<feature type="transmembrane region" description="Helical" evidence="1">
    <location>
        <begin position="13"/>
        <end position="31"/>
    </location>
</feature>
<accession>A0AA41DFM4</accession>
<organism evidence="3 5">
    <name type="scientific">Sphingomonas yabuuchiae</name>
    <dbReference type="NCBI Taxonomy" id="172044"/>
    <lineage>
        <taxon>Bacteria</taxon>
        <taxon>Pseudomonadati</taxon>
        <taxon>Pseudomonadota</taxon>
        <taxon>Alphaproteobacteria</taxon>
        <taxon>Sphingomonadales</taxon>
        <taxon>Sphingomonadaceae</taxon>
        <taxon>Sphingomonas</taxon>
    </lineage>
</organism>
<comment type="caution">
    <text evidence="3">The sequence shown here is derived from an EMBL/GenBank/DDBJ whole genome shotgun (WGS) entry which is preliminary data.</text>
</comment>
<sequence>MSDGKVTVSFWRLAVHLVVTIAVSLSVTIMLERYAGLPRWMVANSSRGRSLAGIIGLAVALLFRRGFAKLLPLVEQTNS</sequence>
<dbReference type="EMBL" id="JAFHKU010000133">
    <property type="protein sequence ID" value="MBN3559902.1"/>
    <property type="molecule type" value="Genomic_DNA"/>
</dbReference>
<keyword evidence="1" id="KW-0472">Membrane</keyword>
<dbReference type="AlphaFoldDB" id="A0AA41DFM4"/>
<name>A0AA41DFM4_9SPHN</name>
<evidence type="ECO:0000313" key="3">
    <source>
        <dbReference type="EMBL" id="MBN3559902.1"/>
    </source>
</evidence>
<evidence type="ECO:0000256" key="1">
    <source>
        <dbReference type="SAM" id="Phobius"/>
    </source>
</evidence>
<dbReference type="Proteomes" id="UP000584663">
    <property type="component" value="Unassembled WGS sequence"/>
</dbReference>
<reference evidence="3" key="2">
    <citation type="submission" date="2021-01" db="EMBL/GenBank/DDBJ databases">
        <title>Genome Sequencing of Type Strains.</title>
        <authorList>
            <person name="Lemaire J.F."/>
            <person name="Inderbitzin P."/>
            <person name="Collins S.B."/>
            <person name="Wespe N."/>
            <person name="Knight-Connoni V."/>
        </authorList>
    </citation>
    <scope>NUCLEOTIDE SEQUENCE</scope>
    <source>
        <strain evidence="3">DSM 14562</strain>
    </source>
</reference>